<evidence type="ECO:0000256" key="11">
    <source>
        <dbReference type="ARBA" id="ARBA00023136"/>
    </source>
</evidence>
<dbReference type="InterPro" id="IPR050640">
    <property type="entry name" value="Bact_2-comp_sensor_kinase"/>
</dbReference>
<comment type="subcellular location">
    <subcellularLocation>
        <location evidence="1">Cell membrane</location>
        <topology evidence="1">Multi-pass membrane protein</topology>
    </subcellularLocation>
</comment>
<dbReference type="EMBL" id="LT840184">
    <property type="protein sequence ID" value="SMF83609.1"/>
    <property type="molecule type" value="Genomic_DNA"/>
</dbReference>
<keyword evidence="8" id="KW-0067">ATP-binding</keyword>
<dbReference type="InterPro" id="IPR036890">
    <property type="entry name" value="HATPase_C_sf"/>
</dbReference>
<dbReference type="PROSITE" id="PS50885">
    <property type="entry name" value="HAMP"/>
    <property type="match status" value="1"/>
</dbReference>
<evidence type="ECO:0000256" key="9">
    <source>
        <dbReference type="ARBA" id="ARBA00022989"/>
    </source>
</evidence>
<evidence type="ECO:0000259" key="13">
    <source>
        <dbReference type="PROSITE" id="PS50885"/>
    </source>
</evidence>
<dbReference type="InterPro" id="IPR003660">
    <property type="entry name" value="HAMP_dom"/>
</dbReference>
<keyword evidence="7 14" id="KW-0418">Kinase</keyword>
<evidence type="ECO:0000256" key="10">
    <source>
        <dbReference type="ARBA" id="ARBA00023012"/>
    </source>
</evidence>
<feature type="transmembrane region" description="Helical" evidence="12">
    <location>
        <begin position="292"/>
        <end position="314"/>
    </location>
</feature>
<dbReference type="SUPFAM" id="SSF55874">
    <property type="entry name" value="ATPase domain of HSP90 chaperone/DNA topoisomerase II/histidine kinase"/>
    <property type="match status" value="1"/>
</dbReference>
<sequence>MVTFKSLRSKLTLVYALTIVTPFSILAFALPFYAQYVLTKDTEKLTEGTLHAVAGNIETYLDDLERLTASPYLNDNVIQSLKIIADNVYDSASAYTKLQTDRALKGTLPNYLINTRKDILSTLMITMNGKPYLTTKNNSIDLIPNFPFQDESWYQQAIEKNGKVAFISSHPQTYLTNPSDIQVFSVSRLIKNPDSGQPLAVISADADTNVLEKITKDIQFNVSSVVAIVDERKNVIYAGKPLTDEMIKQLRARGTPNAQETGYVTVSQTIKPANWEITVFLSNEEIQQKVRWMYITAVLISIGGLFVTFFIFLYSSQWIVKPIAQMKAVMTKVRNGNMQARYEGEGSDELSYLGQSLNKMVMQLDELINREYKAVLAQRNAEYRALQSQIQPHFLYNVLSGFIGLNRIGDKKKLESAIISLSGMLRYILEENQWTTVEQEFNFLTKYALLQQLRFQDRLTIQIHHDTETAQFRIPKLLIQPLLENAIIHGVEPDDQEHAIYISALIASEDGNAQICIEVRDDGVGFDPNASHSQSHVGLANVRARLQQVFPKATLTVNSELGIGTCIAIKIPKEENAS</sequence>
<evidence type="ECO:0000256" key="6">
    <source>
        <dbReference type="ARBA" id="ARBA00022741"/>
    </source>
</evidence>
<dbReference type="Pfam" id="PF02743">
    <property type="entry name" value="dCache_1"/>
    <property type="match status" value="1"/>
</dbReference>
<dbReference type="Gene3D" id="1.10.287.130">
    <property type="match status" value="1"/>
</dbReference>
<dbReference type="GO" id="GO:0005524">
    <property type="term" value="F:ATP binding"/>
    <property type="evidence" value="ECO:0007669"/>
    <property type="project" value="UniProtKB-KW"/>
</dbReference>
<keyword evidence="11 12" id="KW-0472">Membrane</keyword>
<dbReference type="PANTHER" id="PTHR34220">
    <property type="entry name" value="SENSOR HISTIDINE KINASE YPDA"/>
    <property type="match status" value="1"/>
</dbReference>
<dbReference type="GO" id="GO:0000155">
    <property type="term" value="F:phosphorelay sensor kinase activity"/>
    <property type="evidence" value="ECO:0007669"/>
    <property type="project" value="InterPro"/>
</dbReference>
<keyword evidence="9 12" id="KW-1133">Transmembrane helix</keyword>
<dbReference type="InterPro" id="IPR033479">
    <property type="entry name" value="dCache_1"/>
</dbReference>
<dbReference type="Gene3D" id="3.30.565.10">
    <property type="entry name" value="Histidine kinase-like ATPase, C-terminal domain"/>
    <property type="match status" value="1"/>
</dbReference>
<dbReference type="Gene3D" id="3.30.450.20">
    <property type="entry name" value="PAS domain"/>
    <property type="match status" value="2"/>
</dbReference>
<keyword evidence="15" id="KW-1185">Reference proteome</keyword>
<dbReference type="CDD" id="cd06225">
    <property type="entry name" value="HAMP"/>
    <property type="match status" value="1"/>
</dbReference>
<dbReference type="SMART" id="SM00387">
    <property type="entry name" value="HATPase_c"/>
    <property type="match status" value="1"/>
</dbReference>
<keyword evidence="6" id="KW-0547">Nucleotide-binding</keyword>
<dbReference type="Pfam" id="PF06580">
    <property type="entry name" value="His_kinase"/>
    <property type="match status" value="1"/>
</dbReference>
<evidence type="ECO:0000313" key="15">
    <source>
        <dbReference type="Proteomes" id="UP000192940"/>
    </source>
</evidence>
<keyword evidence="3" id="KW-0597">Phosphoprotein</keyword>
<dbReference type="STRING" id="1313296.SAMN05661091_2419"/>
<dbReference type="PANTHER" id="PTHR34220:SF11">
    <property type="entry name" value="SENSOR PROTEIN KINASE HPTS"/>
    <property type="match status" value="1"/>
</dbReference>
<dbReference type="SMART" id="SM00304">
    <property type="entry name" value="HAMP"/>
    <property type="match status" value="1"/>
</dbReference>
<evidence type="ECO:0000256" key="2">
    <source>
        <dbReference type="ARBA" id="ARBA00022475"/>
    </source>
</evidence>
<name>A0A1X7HBW9_9BACL</name>
<dbReference type="Pfam" id="PF02518">
    <property type="entry name" value="HATPase_c"/>
    <property type="match status" value="1"/>
</dbReference>
<keyword evidence="10" id="KW-0902">Two-component regulatory system</keyword>
<evidence type="ECO:0000313" key="14">
    <source>
        <dbReference type="EMBL" id="SMF83609.1"/>
    </source>
</evidence>
<evidence type="ECO:0000256" key="4">
    <source>
        <dbReference type="ARBA" id="ARBA00022679"/>
    </source>
</evidence>
<evidence type="ECO:0000256" key="5">
    <source>
        <dbReference type="ARBA" id="ARBA00022692"/>
    </source>
</evidence>
<dbReference type="Proteomes" id="UP000192940">
    <property type="component" value="Chromosome I"/>
</dbReference>
<evidence type="ECO:0000256" key="12">
    <source>
        <dbReference type="SAM" id="Phobius"/>
    </source>
</evidence>
<keyword evidence="4" id="KW-0808">Transferase</keyword>
<dbReference type="AlphaFoldDB" id="A0A1X7HBW9"/>
<dbReference type="RefSeq" id="WP_208919389.1">
    <property type="nucleotide sequence ID" value="NZ_LT840184.1"/>
</dbReference>
<feature type="transmembrane region" description="Helical" evidence="12">
    <location>
        <begin position="12"/>
        <end position="34"/>
    </location>
</feature>
<keyword evidence="5 12" id="KW-0812">Transmembrane</keyword>
<evidence type="ECO:0000256" key="8">
    <source>
        <dbReference type="ARBA" id="ARBA00022840"/>
    </source>
</evidence>
<reference evidence="14 15" key="1">
    <citation type="submission" date="2017-04" db="EMBL/GenBank/DDBJ databases">
        <authorList>
            <person name="Afonso C.L."/>
            <person name="Miller P.J."/>
            <person name="Scott M.A."/>
            <person name="Spackman E."/>
            <person name="Goraichik I."/>
            <person name="Dimitrov K.M."/>
            <person name="Suarez D.L."/>
            <person name="Swayne D.E."/>
        </authorList>
    </citation>
    <scope>NUCLEOTIDE SEQUENCE [LARGE SCALE GENOMIC DNA]</scope>
    <source>
        <strain evidence="14 15">N3/975</strain>
    </source>
</reference>
<accession>A0A1X7HBW9</accession>
<protein>
    <submittedName>
        <fullName evidence="14">Two-component system, sensor histidine kinase YesM</fullName>
    </submittedName>
</protein>
<keyword evidence="2" id="KW-1003">Cell membrane</keyword>
<feature type="domain" description="HAMP" evidence="13">
    <location>
        <begin position="317"/>
        <end position="369"/>
    </location>
</feature>
<evidence type="ECO:0000256" key="3">
    <source>
        <dbReference type="ARBA" id="ARBA00022553"/>
    </source>
</evidence>
<dbReference type="InterPro" id="IPR010559">
    <property type="entry name" value="Sig_transdc_His_kin_internal"/>
</dbReference>
<dbReference type="SUPFAM" id="SSF158472">
    <property type="entry name" value="HAMP domain-like"/>
    <property type="match status" value="1"/>
</dbReference>
<gene>
    <name evidence="14" type="ORF">SAMN05661091_2419</name>
</gene>
<evidence type="ECO:0000256" key="1">
    <source>
        <dbReference type="ARBA" id="ARBA00004651"/>
    </source>
</evidence>
<dbReference type="GO" id="GO:0005886">
    <property type="term" value="C:plasma membrane"/>
    <property type="evidence" value="ECO:0007669"/>
    <property type="project" value="UniProtKB-SubCell"/>
</dbReference>
<organism evidence="14 15">
    <name type="scientific">Paenibacillus uliginis N3/975</name>
    <dbReference type="NCBI Taxonomy" id="1313296"/>
    <lineage>
        <taxon>Bacteria</taxon>
        <taxon>Bacillati</taxon>
        <taxon>Bacillota</taxon>
        <taxon>Bacilli</taxon>
        <taxon>Bacillales</taxon>
        <taxon>Paenibacillaceae</taxon>
        <taxon>Paenibacillus</taxon>
    </lineage>
</organism>
<proteinExistence type="predicted"/>
<dbReference type="Pfam" id="PF00672">
    <property type="entry name" value="HAMP"/>
    <property type="match status" value="1"/>
</dbReference>
<evidence type="ECO:0000256" key="7">
    <source>
        <dbReference type="ARBA" id="ARBA00022777"/>
    </source>
</evidence>
<dbReference type="InterPro" id="IPR003594">
    <property type="entry name" value="HATPase_dom"/>
</dbReference>